<proteinExistence type="predicted"/>
<organism evidence="2 3">
    <name type="scientific">Blautia acetigignens</name>
    <dbReference type="NCBI Taxonomy" id="2981783"/>
    <lineage>
        <taxon>Bacteria</taxon>
        <taxon>Bacillati</taxon>
        <taxon>Bacillota</taxon>
        <taxon>Clostridia</taxon>
        <taxon>Lachnospirales</taxon>
        <taxon>Lachnospiraceae</taxon>
        <taxon>Blautia</taxon>
    </lineage>
</organism>
<dbReference type="EMBL" id="JBBNFW010000141">
    <property type="protein sequence ID" value="MEQ2412677.1"/>
    <property type="molecule type" value="Genomic_DNA"/>
</dbReference>
<dbReference type="Proteomes" id="UP001470752">
    <property type="component" value="Unassembled WGS sequence"/>
</dbReference>
<feature type="signal peptide" evidence="1">
    <location>
        <begin position="1"/>
        <end position="31"/>
    </location>
</feature>
<accession>A0ABV1CJX4</accession>
<evidence type="ECO:0000313" key="3">
    <source>
        <dbReference type="Proteomes" id="UP001470752"/>
    </source>
</evidence>
<feature type="chain" id="PRO_5045846432" evidence="1">
    <location>
        <begin position="32"/>
        <end position="319"/>
    </location>
</feature>
<sequence>MKLTDRPKWKKIVIAVVCIAALLAAVSSSYAAYTSQAYKRGVARNRDNETVRFTSNYLQSCAEETQPSEYAGRTILFEESEKEKDTLTINLDIYNYANGNLNLVSQKDITYNLQVSFSGGDGNGYRVTYENGSATTTDSVTYTINNRTLTGRTANQHHYVLSFPGKELDKLKITVKATPVPVSVNNGQILAAVIAPCTGSSINAFSFEGKYTDESESTTPQDYSGFNYEISISSGSATATLKWESDVLEVDQFFITKIAGSIIKQADGSLTFTMDQPNGTGDYLIPFYIKDKSKVPDNWAGMKELITFSAKQTETAAAN</sequence>
<protein>
    <submittedName>
        <fullName evidence="2">Uncharacterized protein</fullName>
    </submittedName>
</protein>
<keyword evidence="1" id="KW-0732">Signal</keyword>
<gene>
    <name evidence="2" type="ORF">AAAX94_06530</name>
</gene>
<evidence type="ECO:0000313" key="2">
    <source>
        <dbReference type="EMBL" id="MEQ2412677.1"/>
    </source>
</evidence>
<reference evidence="2 3" key="1">
    <citation type="submission" date="2024-04" db="EMBL/GenBank/DDBJ databases">
        <title>Human intestinal bacterial collection.</title>
        <authorList>
            <person name="Pauvert C."/>
            <person name="Hitch T.C.A."/>
            <person name="Clavel T."/>
        </authorList>
    </citation>
    <scope>NUCLEOTIDE SEQUENCE [LARGE SCALE GENOMIC DNA]</scope>
    <source>
        <strain evidence="2 3">CLA-AA-H161</strain>
    </source>
</reference>
<name>A0ABV1CJX4_9FIRM</name>
<comment type="caution">
    <text evidence="2">The sequence shown here is derived from an EMBL/GenBank/DDBJ whole genome shotgun (WGS) entry which is preliminary data.</text>
</comment>
<evidence type="ECO:0000256" key="1">
    <source>
        <dbReference type="SAM" id="SignalP"/>
    </source>
</evidence>
<dbReference type="RefSeq" id="WP_117849855.1">
    <property type="nucleotide sequence ID" value="NZ_JBBNFW010000141.1"/>
</dbReference>
<keyword evidence="3" id="KW-1185">Reference proteome</keyword>